<sequence length="557" mass="61917">MGDEDNDYSDDIRSRSTFLNYLAGGSCYLPDRPGLKVPFEMGLNIHSDAGHRSDHTICGSLSICNTVKKDSLRYYPSGISRLASMDLSSALLDQVTADLSRRYGVEWMRRELWDRNYGEARTPNLPTVILEMLSHQNFADLRLGHDPNFKFDMARAIYKAVLRYVNGQHGIDQVVVQPLPVQKFAALLDEDAVSVTLSWQPTSDPLEPTAEPERYILYTRSGDADFDDGQDIGSATQITLPIAPHVHYDFKITAVNRGGESFPSEVLSVYRNPGSRKEILVVNGFHRLSGPAYIQTPDSVGFDLEKEYGVPYGMTSAFCGPQLDFNPAYAGQEGPGALGFSSSAWEGKRIAGNTFDYAAAHGRAITASSNYSYSSVSRDALPNCTHALQRFVMIDYIAGLEKEGQQDWVAYKSFPKAIRQLLKKYLNKGGNLFVSGAYIASDMWEKDEREFIREVLKFQYDGCAGQDSTQLVNGLNMEFPIYRQPNADHYAVQSPDAIYPASPDAFCVFLYGNGQVAGIAYPGKDYRVLATSFPFECIRDPKTKAKAMGAIIRFLTE</sequence>
<feature type="domain" description="Fibronectin type-III" evidence="1">
    <location>
        <begin position="177"/>
        <end position="274"/>
    </location>
</feature>
<dbReference type="EMBL" id="AMCI01001033">
    <property type="protein sequence ID" value="EJX06872.1"/>
    <property type="molecule type" value="Genomic_DNA"/>
</dbReference>
<dbReference type="SUPFAM" id="SSF49265">
    <property type="entry name" value="Fibronectin type III"/>
    <property type="match status" value="1"/>
</dbReference>
<proteinExistence type="predicted"/>
<dbReference type="InterPro" id="IPR036116">
    <property type="entry name" value="FN3_sf"/>
</dbReference>
<dbReference type="CDD" id="cd00063">
    <property type="entry name" value="FN3"/>
    <property type="match status" value="1"/>
</dbReference>
<dbReference type="AlphaFoldDB" id="J9GHC6"/>
<dbReference type="Gene3D" id="2.60.40.10">
    <property type="entry name" value="Immunoglobulins"/>
    <property type="match status" value="1"/>
</dbReference>
<evidence type="ECO:0000313" key="2">
    <source>
        <dbReference type="EMBL" id="EJX06872.1"/>
    </source>
</evidence>
<accession>J9GHC6</accession>
<name>J9GHC6_9ZZZZ</name>
<dbReference type="InterPro" id="IPR013783">
    <property type="entry name" value="Ig-like_fold"/>
</dbReference>
<dbReference type="SUPFAM" id="SSF53187">
    <property type="entry name" value="Zn-dependent exopeptidases"/>
    <property type="match status" value="1"/>
</dbReference>
<organism evidence="2">
    <name type="scientific">gut metagenome</name>
    <dbReference type="NCBI Taxonomy" id="749906"/>
    <lineage>
        <taxon>unclassified sequences</taxon>
        <taxon>metagenomes</taxon>
        <taxon>organismal metagenomes</taxon>
    </lineage>
</organism>
<comment type="caution">
    <text evidence="2">The sequence shown here is derived from an EMBL/GenBank/DDBJ whole genome shotgun (WGS) entry which is preliminary data.</text>
</comment>
<dbReference type="PROSITE" id="PS50853">
    <property type="entry name" value="FN3"/>
    <property type="match status" value="1"/>
</dbReference>
<gene>
    <name evidence="2" type="ORF">EVA_05018</name>
</gene>
<protein>
    <submittedName>
        <fullName evidence="2">Fibronectin type III domain protein</fullName>
    </submittedName>
</protein>
<reference evidence="2" key="1">
    <citation type="journal article" date="2012" name="PLoS ONE">
        <title>Gene sets for utilization of primary and secondary nutrition supplies in the distal gut of endangered iberian lynx.</title>
        <authorList>
            <person name="Alcaide M."/>
            <person name="Messina E."/>
            <person name="Richter M."/>
            <person name="Bargiela R."/>
            <person name="Peplies J."/>
            <person name="Huws S.A."/>
            <person name="Newbold C.J."/>
            <person name="Golyshin P.N."/>
            <person name="Simon M.A."/>
            <person name="Lopez G."/>
            <person name="Yakimov M.M."/>
            <person name="Ferrer M."/>
        </authorList>
    </citation>
    <scope>NUCLEOTIDE SEQUENCE</scope>
</reference>
<evidence type="ECO:0000259" key="1">
    <source>
        <dbReference type="PROSITE" id="PS50853"/>
    </source>
</evidence>
<dbReference type="Gene3D" id="3.40.630.40">
    <property type="entry name" value="Zn-dependent exopeptidases"/>
    <property type="match status" value="1"/>
</dbReference>
<dbReference type="InterPro" id="IPR003961">
    <property type="entry name" value="FN3_dom"/>
</dbReference>